<dbReference type="InterPro" id="IPR013839">
    <property type="entry name" value="DNAligase_adenylation"/>
</dbReference>
<accession>A0A1V0HJW9</accession>
<keyword evidence="8 11" id="KW-0520">NAD</keyword>
<keyword evidence="9 11" id="KW-0234">DNA repair</keyword>
<comment type="caution">
    <text evidence="11">Lacks conserved residue(s) required for the propagation of feature annotation.</text>
</comment>
<evidence type="ECO:0000256" key="11">
    <source>
        <dbReference type="HAMAP-Rule" id="MF_01588"/>
    </source>
</evidence>
<evidence type="ECO:0000313" key="13">
    <source>
        <dbReference type="EMBL" id="ARC53127.1"/>
    </source>
</evidence>
<dbReference type="GO" id="GO:0003911">
    <property type="term" value="F:DNA ligase (NAD+) activity"/>
    <property type="evidence" value="ECO:0007669"/>
    <property type="project" value="UniProtKB-UniRule"/>
</dbReference>
<keyword evidence="4 11" id="KW-0479">Metal-binding</keyword>
<dbReference type="EC" id="6.5.1.2" evidence="11"/>
<comment type="cofactor">
    <cofactor evidence="11">
        <name>Mg(2+)</name>
        <dbReference type="ChEBI" id="CHEBI:18420"/>
    </cofactor>
    <cofactor evidence="11">
        <name>Mn(2+)</name>
        <dbReference type="ChEBI" id="CHEBI:29035"/>
    </cofactor>
</comment>
<dbReference type="KEGG" id="rped:AOQ87_00165"/>
<comment type="similarity">
    <text evidence="11">Belongs to the NAD-dependent DNA ligase family. LigA subfamily.</text>
</comment>
<dbReference type="EMBL" id="CP012839">
    <property type="protein sequence ID" value="ARC53127.1"/>
    <property type="molecule type" value="Genomic_DNA"/>
</dbReference>
<evidence type="ECO:0000256" key="2">
    <source>
        <dbReference type="ARBA" id="ARBA00022598"/>
    </source>
</evidence>
<organism evidence="13 14">
    <name type="scientific">Candidatus Riesia pediculischaeffi</name>
    <dbReference type="NCBI Taxonomy" id="428411"/>
    <lineage>
        <taxon>Bacteria</taxon>
        <taxon>Pseudomonadati</taxon>
        <taxon>Pseudomonadota</taxon>
        <taxon>Gammaproteobacteria</taxon>
        <taxon>Enterobacterales</taxon>
        <taxon>Enterobacteriaceae</taxon>
        <taxon>Candidatus Riesia</taxon>
    </lineage>
</organism>
<sequence length="585" mass="67400">MKNKNMQRYLSRLKKKIKKYQRLYYVFGKSEIPDFEYDLMVQRLNNIEKNSAKQIHIVSDLKSGSNLVKHHSPMLSLRNIFHEDECLRFYRKVLKILNKKNEEIHFCCELKVDGLAVNLIYKNGRLHSASTRGNSILGEDIFSNVCRLKDIPLLIQDEHGYIPDLMEVRGEIFMKFKKFKDFNKHMKQMNGRTFSNPRSAAVGLIRKTCQKNLIKRFLNFFSYGFGVIKYNGLAKFYKDQFKSLILLKSWNFPIIENVKLCSSADEILEYYKIACDIRNQLCYGVDGIVIKVDSAIYQKILGYTSYAPKWSIAFKFPIQKKTTTLVDVIFQIGKTGTITPIAKINTISFNGIQFSRVTLHNMNFIKRLGIKIGDEIIVGISGDVIPKIIEKISSSTRQYSKEIISPKCCPSCYSSVHLEKNGKIRCMGGIVCDSQRESMINHFVSKKAMNIIGIGKVMVKNLVKKNIVRNPVDLYHLKCSSLLKIDRMTERSAKKIICSIEQSKNTTLDRFLYSLGIQGVGQVLSRTIANNFDYYRLFLRFSEGKCSFSDSSVKIGKSAASRIVSFFRIRSNREMFISLRKILNF</sequence>
<dbReference type="SMART" id="SM00532">
    <property type="entry name" value="LIGANc"/>
    <property type="match status" value="1"/>
</dbReference>
<dbReference type="GO" id="GO:0046872">
    <property type="term" value="F:metal ion binding"/>
    <property type="evidence" value="ECO:0007669"/>
    <property type="project" value="UniProtKB-KW"/>
</dbReference>
<dbReference type="GO" id="GO:0006281">
    <property type="term" value="P:DNA repair"/>
    <property type="evidence" value="ECO:0007669"/>
    <property type="project" value="UniProtKB-KW"/>
</dbReference>
<dbReference type="Gene3D" id="1.10.150.20">
    <property type="entry name" value="5' to 3' exonuclease, C-terminal subdomain"/>
    <property type="match status" value="2"/>
</dbReference>
<keyword evidence="11" id="KW-0464">Manganese</keyword>
<dbReference type="Proteomes" id="UP000242793">
    <property type="component" value="Chromosome"/>
</dbReference>
<dbReference type="GO" id="GO:0006260">
    <property type="term" value="P:DNA replication"/>
    <property type="evidence" value="ECO:0007669"/>
    <property type="project" value="UniProtKB-KW"/>
</dbReference>
<evidence type="ECO:0000256" key="7">
    <source>
        <dbReference type="ARBA" id="ARBA00022842"/>
    </source>
</evidence>
<feature type="binding site" evidence="11">
    <location>
        <position position="171"/>
    </location>
    <ligand>
        <name>NAD(+)</name>
        <dbReference type="ChEBI" id="CHEBI:57540"/>
    </ligand>
</feature>
<dbReference type="Gene3D" id="3.30.470.30">
    <property type="entry name" value="DNA ligase/mRNA capping enzyme"/>
    <property type="match status" value="1"/>
</dbReference>
<reference evidence="13 14" key="1">
    <citation type="submission" date="2015-10" db="EMBL/GenBank/DDBJ databases">
        <title>Survey of human and primate louse endosymbionts.</title>
        <authorList>
            <person name="Boyd B.M."/>
        </authorList>
    </citation>
    <scope>NUCLEOTIDE SEQUENCE [LARGE SCALE GENOMIC DNA]</scope>
    <source>
        <strain evidence="13 14">PTSK</strain>
    </source>
</reference>
<feature type="binding site" evidence="11">
    <location>
        <begin position="34"/>
        <end position="38"/>
    </location>
    <ligand>
        <name>NAD(+)</name>
        <dbReference type="ChEBI" id="CHEBI:57540"/>
    </ligand>
</feature>
<dbReference type="HAMAP" id="MF_01588">
    <property type="entry name" value="DNA_ligase_A"/>
    <property type="match status" value="1"/>
</dbReference>
<dbReference type="RefSeq" id="WP_080626429.1">
    <property type="nucleotide sequence ID" value="NZ_CP012839.1"/>
</dbReference>
<evidence type="ECO:0000256" key="6">
    <source>
        <dbReference type="ARBA" id="ARBA00022833"/>
    </source>
</evidence>
<keyword evidence="3 11" id="KW-0235">DNA replication</keyword>
<comment type="catalytic activity">
    <reaction evidence="10 11">
        <text>NAD(+) + (deoxyribonucleotide)n-3'-hydroxyl + 5'-phospho-(deoxyribonucleotide)m = (deoxyribonucleotide)n+m + AMP + beta-nicotinamide D-nucleotide.</text>
        <dbReference type="EC" id="6.5.1.2"/>
    </reaction>
</comment>
<dbReference type="SUPFAM" id="SSF56091">
    <property type="entry name" value="DNA ligase/mRNA capping enzyme, catalytic domain"/>
    <property type="match status" value="1"/>
</dbReference>
<evidence type="ECO:0000256" key="4">
    <source>
        <dbReference type="ARBA" id="ARBA00022723"/>
    </source>
</evidence>
<dbReference type="SUPFAM" id="SSF50249">
    <property type="entry name" value="Nucleic acid-binding proteins"/>
    <property type="match status" value="1"/>
</dbReference>
<dbReference type="Gene3D" id="2.40.50.140">
    <property type="entry name" value="Nucleic acid-binding proteins"/>
    <property type="match status" value="1"/>
</dbReference>
<dbReference type="InterPro" id="IPR010994">
    <property type="entry name" value="RuvA_2-like"/>
</dbReference>
<dbReference type="AlphaFoldDB" id="A0A1V0HJW9"/>
<dbReference type="STRING" id="428411.AOQ87_00165"/>
<dbReference type="InterPro" id="IPR001679">
    <property type="entry name" value="DNA_ligase"/>
</dbReference>
<dbReference type="Pfam" id="PF03120">
    <property type="entry name" value="OB_DNA_ligase"/>
    <property type="match status" value="1"/>
</dbReference>
<comment type="function">
    <text evidence="1 11">DNA ligase that catalyzes the formation of phosphodiester linkages between 5'-phosphoryl and 3'-hydroxyl groups in double-stranded DNA using NAD as a coenzyme and as the energy source for the reaction. It is essential for DNA replication and repair of damaged DNA.</text>
</comment>
<keyword evidence="14" id="KW-1185">Reference proteome</keyword>
<dbReference type="SUPFAM" id="SSF47781">
    <property type="entry name" value="RuvA domain 2-like"/>
    <property type="match status" value="1"/>
</dbReference>
<dbReference type="NCBIfam" id="NF005932">
    <property type="entry name" value="PRK07956.1"/>
    <property type="match status" value="1"/>
</dbReference>
<feature type="binding site" evidence="11">
    <location>
        <position position="315"/>
    </location>
    <ligand>
        <name>NAD(+)</name>
        <dbReference type="ChEBI" id="CHEBI:57540"/>
    </ligand>
</feature>
<evidence type="ECO:0000256" key="3">
    <source>
        <dbReference type="ARBA" id="ARBA00022705"/>
    </source>
</evidence>
<dbReference type="InterPro" id="IPR013840">
    <property type="entry name" value="DNAligase_N"/>
</dbReference>
<dbReference type="Gene3D" id="1.10.287.610">
    <property type="entry name" value="Helix hairpin bin"/>
    <property type="match status" value="1"/>
</dbReference>
<dbReference type="FunFam" id="1.10.150.20:FF:000007">
    <property type="entry name" value="DNA ligase"/>
    <property type="match status" value="1"/>
</dbReference>
<keyword evidence="5 11" id="KW-0227">DNA damage</keyword>
<evidence type="ECO:0000313" key="14">
    <source>
        <dbReference type="Proteomes" id="UP000242793"/>
    </source>
</evidence>
<evidence type="ECO:0000256" key="10">
    <source>
        <dbReference type="ARBA" id="ARBA00034005"/>
    </source>
</evidence>
<protein>
    <recommendedName>
        <fullName evidence="11">DNA ligase</fullName>
        <ecNumber evidence="11">6.5.1.2</ecNumber>
    </recommendedName>
    <alternativeName>
        <fullName evidence="11">Polydeoxyribonucleotide synthase [NAD(+)]</fullName>
    </alternativeName>
</protein>
<feature type="domain" description="NAD-dependent DNA ligase N-terminal" evidence="12">
    <location>
        <begin position="5"/>
        <end position="448"/>
    </location>
</feature>
<dbReference type="InterPro" id="IPR004150">
    <property type="entry name" value="NAD_DNA_ligase_OB"/>
</dbReference>
<evidence type="ECO:0000256" key="1">
    <source>
        <dbReference type="ARBA" id="ARBA00004067"/>
    </source>
</evidence>
<evidence type="ECO:0000256" key="5">
    <source>
        <dbReference type="ARBA" id="ARBA00022763"/>
    </source>
</evidence>
<evidence type="ECO:0000259" key="12">
    <source>
        <dbReference type="SMART" id="SM00532"/>
    </source>
</evidence>
<keyword evidence="6 11" id="KW-0862">Zinc</keyword>
<evidence type="ECO:0000256" key="9">
    <source>
        <dbReference type="ARBA" id="ARBA00023204"/>
    </source>
</evidence>
<keyword evidence="2 11" id="KW-0436">Ligase</keyword>
<dbReference type="Pfam" id="PF01653">
    <property type="entry name" value="DNA_ligase_aden"/>
    <property type="match status" value="1"/>
</dbReference>
<dbReference type="PIRSF" id="PIRSF001604">
    <property type="entry name" value="LigA"/>
    <property type="match status" value="1"/>
</dbReference>
<feature type="binding site" evidence="11">
    <location>
        <position position="132"/>
    </location>
    <ligand>
        <name>NAD(+)</name>
        <dbReference type="ChEBI" id="CHEBI:57540"/>
    </ligand>
</feature>
<name>A0A1V0HJW9_9ENTR</name>
<proteinExistence type="inferred from homology"/>
<feature type="binding site" evidence="11">
    <location>
        <position position="409"/>
    </location>
    <ligand>
        <name>Zn(2+)</name>
        <dbReference type="ChEBI" id="CHEBI:29105"/>
    </ligand>
</feature>
<feature type="binding site" evidence="11">
    <location>
        <position position="109"/>
    </location>
    <ligand>
        <name>NAD(+)</name>
        <dbReference type="ChEBI" id="CHEBI:57540"/>
    </ligand>
</feature>
<gene>
    <name evidence="11" type="primary">ligA</name>
    <name evidence="13" type="ORF">AOQ87_00165</name>
</gene>
<keyword evidence="7 11" id="KW-0460">Magnesium</keyword>
<feature type="binding site" evidence="11">
    <location>
        <begin position="76"/>
        <end position="77"/>
    </location>
    <ligand>
        <name>NAD(+)</name>
        <dbReference type="ChEBI" id="CHEBI:57540"/>
    </ligand>
</feature>
<feature type="binding site" evidence="11">
    <location>
        <position position="432"/>
    </location>
    <ligand>
        <name>Zn(2+)</name>
        <dbReference type="ChEBI" id="CHEBI:29105"/>
    </ligand>
</feature>
<dbReference type="InterPro" id="IPR012340">
    <property type="entry name" value="NA-bd_OB-fold"/>
</dbReference>
<feature type="binding site" evidence="11">
    <location>
        <position position="412"/>
    </location>
    <ligand>
        <name>Zn(2+)</name>
        <dbReference type="ChEBI" id="CHEBI:29105"/>
    </ligand>
</feature>
<dbReference type="NCBIfam" id="TIGR00575">
    <property type="entry name" value="dnlj"/>
    <property type="match status" value="1"/>
</dbReference>
<evidence type="ECO:0000256" key="8">
    <source>
        <dbReference type="ARBA" id="ARBA00023027"/>
    </source>
</evidence>
<feature type="active site" description="N6-AMP-lysine intermediate" evidence="11">
    <location>
        <position position="111"/>
    </location>
</feature>
<feature type="binding site" evidence="11">
    <location>
        <position position="291"/>
    </location>
    <ligand>
        <name>NAD(+)</name>
        <dbReference type="ChEBI" id="CHEBI:57540"/>
    </ligand>
</feature>